<dbReference type="GO" id="GO:0005802">
    <property type="term" value="C:trans-Golgi network"/>
    <property type="evidence" value="ECO:0007669"/>
    <property type="project" value="TreeGrafter"/>
</dbReference>
<feature type="compositionally biased region" description="Acidic residues" evidence="1">
    <location>
        <begin position="1055"/>
        <end position="1066"/>
    </location>
</feature>
<gene>
    <name evidence="2" type="primary">LOC100182678</name>
</gene>
<evidence type="ECO:0000256" key="1">
    <source>
        <dbReference type="SAM" id="MobiDB-lite"/>
    </source>
</evidence>
<name>A0A6F9DH09_9ASCI</name>
<feature type="compositionally biased region" description="Low complexity" evidence="1">
    <location>
        <begin position="1005"/>
        <end position="1015"/>
    </location>
</feature>
<dbReference type="PANTHER" id="PTHR13630">
    <property type="entry name" value="GAMMA-SECRETASE-ACTIVATING PROTEIN"/>
    <property type="match status" value="1"/>
</dbReference>
<feature type="region of interest" description="Disordered" evidence="1">
    <location>
        <begin position="1005"/>
        <end position="1067"/>
    </location>
</feature>
<dbReference type="GO" id="GO:1902004">
    <property type="term" value="P:positive regulation of amyloid-beta formation"/>
    <property type="evidence" value="ECO:0007669"/>
    <property type="project" value="TreeGrafter"/>
</dbReference>
<dbReference type="InterPro" id="IPR026172">
    <property type="entry name" value="GSAP_fam"/>
</dbReference>
<protein>
    <submittedName>
        <fullName evidence="2">Uncharacterized protein LOC100182678</fullName>
    </submittedName>
</protein>
<accession>A0A6F9DH09</accession>
<dbReference type="PANTHER" id="PTHR13630:SF1">
    <property type="entry name" value="GAMMA-SECRETASE-ACTIVATING PROTEIN"/>
    <property type="match status" value="1"/>
</dbReference>
<sequence>MFDKQKLWCHTGEGKIQRILSFEEDDSVLYTWIQDSDLKDENHAPLYIRLFNPNNNKDDVILICRKGVDIISAFMSPDKKALAFTMWLSGEVLETKAHADFITKSSQKFGNHLPESVKDAMPLTICDDESKLIQNTYPCKSSVESKSYHHGVYRSYLADVYPTGWTMKFNTDRKLPQRVLFTSHVTTKLNGDLTLTTYEALLVLHRESIGLYNIMLQDNSNTPHQLTAKSDNTSRCNSSRVYGRPTAEVIVNGAIWSQWDSVNQRLYYLVPLRRTKASKLSNKSEEYSPRLCQFVCVQFYENMPLKKVMEIQIDLEISRNALFNRSSLSTHNPLNPTLSSPELNMRLCVFSETGGLCLCWQELPTTDHKPNKLYSVAIFDKEICFHYPRTESTQEFQKVFFLPLGQMLMVQCPGLFVHLYDIKNMSCDKHAMENGLYDMQLSESCFPALHGSALEFIMHDWKTSEKSSPEGTEPSVFSDSVDSLSSTASSNIIGNTAVCYDTISASIVLLKFNYKSFETLFGNEALNVKNRVFLTRYAVASSRSPSSEVLSVVLDLIINHPTNPDVTAVLAQLLITSTTLELIDHKRSVPPSLLPLFPTTIPTSCLSRFLTYHEKPIVEYTDSVNVLLITRQTEQYLASVSLNLRFVTGGRFHLTRQASTSSVDRQSMSERKLAGLQEAKESLWYKTLNACKCGLYPAYDLECIREELTILGELKKHVGGKSKTLRHCAQSVILLDRLAKLFERDFLKTPGGASSTTNALGSDPDLFRGSILSFLNENERNQDSECIIVLTCEKLCDHLGAYLHSDPGASDTFIDVIKLSRNYIYAQMRAVHHVLTLMMLKSGVDDFECALFVPASDKERKLLSAVNQFQLVCNMICFPLPNGFQTFVTCLTFRRWLSQFPLTGVPIVREKQNSAILAERFFTSVDQGIVLLTPEFVARALEELGDKHCFSYIIHELLNRTRNLDSESCDLTTLSGIEQWHDPRAKKCLAKASIKELFEIVRTAASRTPSPSPSSDGRRLLRRSASSPPRQQKELTVPTYLKSMASSNAPISTNDAEDLDKTEEDLPQNFPPLEYFLEFVKETENKMYELDRTAFRRFPEQSLTELIKDSFTHPSLTEASIKL</sequence>
<dbReference type="AlphaFoldDB" id="A0A6F9DH09"/>
<evidence type="ECO:0000313" key="2">
    <source>
        <dbReference type="EMBL" id="CAB3262747.1"/>
    </source>
</evidence>
<dbReference type="EMBL" id="LR786885">
    <property type="protein sequence ID" value="CAB3262747.1"/>
    <property type="molecule type" value="mRNA"/>
</dbReference>
<reference evidence="2" key="1">
    <citation type="submission" date="2020-04" db="EMBL/GenBank/DDBJ databases">
        <authorList>
            <person name="Neveu A P."/>
        </authorList>
    </citation>
    <scope>NUCLEOTIDE SEQUENCE</scope>
    <source>
        <tissue evidence="2">Whole embryo</tissue>
    </source>
</reference>
<proteinExistence type="evidence at transcript level"/>
<feature type="compositionally biased region" description="Polar residues" evidence="1">
    <location>
        <begin position="1044"/>
        <end position="1054"/>
    </location>
</feature>
<organism evidence="2">
    <name type="scientific">Phallusia mammillata</name>
    <dbReference type="NCBI Taxonomy" id="59560"/>
    <lineage>
        <taxon>Eukaryota</taxon>
        <taxon>Metazoa</taxon>
        <taxon>Chordata</taxon>
        <taxon>Tunicata</taxon>
        <taxon>Ascidiacea</taxon>
        <taxon>Phlebobranchia</taxon>
        <taxon>Ascidiidae</taxon>
        <taxon>Phallusia</taxon>
    </lineage>
</organism>